<dbReference type="InterPro" id="IPR004089">
    <property type="entry name" value="MCPsignal_dom"/>
</dbReference>
<evidence type="ECO:0000256" key="4">
    <source>
        <dbReference type="ARBA" id="ARBA00022692"/>
    </source>
</evidence>
<evidence type="ECO:0000256" key="7">
    <source>
        <dbReference type="ARBA" id="ARBA00023224"/>
    </source>
</evidence>
<dbReference type="PANTHER" id="PTHR32089">
    <property type="entry name" value="METHYL-ACCEPTING CHEMOTAXIS PROTEIN MCPB"/>
    <property type="match status" value="1"/>
</dbReference>
<evidence type="ECO:0000256" key="3">
    <source>
        <dbReference type="ARBA" id="ARBA00022481"/>
    </source>
</evidence>
<sequence length="567" mass="61295">MNRLTVRAKLIVLIVISIFSIGFVSLSGWIGLQRVVTAMNSISEQNLAAVRLLGNIRTGRLESIVSVQEGASWKIDQFEALFTDKEELIGEGRAFFENILERFAESSSGAALAYSQYDQLPKKAAQAELWNSIKPMWEDFSRNDERQIELTRALSTAKDWAKFRSLFKEYESYASRWAMSYANLDIPLVQLAGVSLHDAEIAQADARQAVRTATQVTIAAVIVAAILLSLIGVLIARSILRPLDTMRSVIGRIAGENDFSIRAQVLGKDELAKTASSLNKLVDSVHSSLREVRDSAIAIDESSHQAADIASRAASSSKIQSEIAQSMATAVDQMLGNIVHTHDGAREALERSKLASSAAIAGATVIGHSASEMQRIAQEIEIAGSTVTALDVESRNISSIVQVIQAIADQTNLLALNAAIEAARAGDQGRGFAVVSDEVRSLAQRTSVSAQEIDDKVAAMQRSTKLAVEKMQAVMTSAEGGRRLSEQAAQHIHDIQESTTLATQFIEQVSGAVADQNRATREISERVATVARMSEENCSAGNLSASISSDLDRAANALRLNVDRFKV</sequence>
<dbReference type="EMBL" id="CABVJF010000017">
    <property type="protein sequence ID" value="VVQ15511.1"/>
    <property type="molecule type" value="Genomic_DNA"/>
</dbReference>
<dbReference type="SMART" id="SM00283">
    <property type="entry name" value="MA"/>
    <property type="match status" value="1"/>
</dbReference>
<organism evidence="13 14">
    <name type="scientific">Pseudomonas fluorescens</name>
    <dbReference type="NCBI Taxonomy" id="294"/>
    <lineage>
        <taxon>Bacteria</taxon>
        <taxon>Pseudomonadati</taxon>
        <taxon>Pseudomonadota</taxon>
        <taxon>Gammaproteobacteria</taxon>
        <taxon>Pseudomonadales</taxon>
        <taxon>Pseudomonadaceae</taxon>
        <taxon>Pseudomonas</taxon>
    </lineage>
</organism>
<dbReference type="OrthoDB" id="9129300at2"/>
<evidence type="ECO:0000256" key="1">
    <source>
        <dbReference type="ARBA" id="ARBA00004651"/>
    </source>
</evidence>
<accession>A0A5E7UW54</accession>
<protein>
    <recommendedName>
        <fullName evidence="15">Methyl-accepting chemotaxis protein</fullName>
    </recommendedName>
</protein>
<dbReference type="GO" id="GO:0005886">
    <property type="term" value="C:plasma membrane"/>
    <property type="evidence" value="ECO:0007669"/>
    <property type="project" value="UniProtKB-SubCell"/>
</dbReference>
<feature type="transmembrane region" description="Helical" evidence="10">
    <location>
        <begin position="12"/>
        <end position="32"/>
    </location>
</feature>
<evidence type="ECO:0000259" key="11">
    <source>
        <dbReference type="PROSITE" id="PS50111"/>
    </source>
</evidence>
<feature type="domain" description="HAMP" evidence="12">
    <location>
        <begin position="237"/>
        <end position="290"/>
    </location>
</feature>
<dbReference type="SMART" id="SM00304">
    <property type="entry name" value="HAMP"/>
    <property type="match status" value="1"/>
</dbReference>
<dbReference type="GO" id="GO:0006935">
    <property type="term" value="P:chemotaxis"/>
    <property type="evidence" value="ECO:0007669"/>
    <property type="project" value="UniProtKB-ARBA"/>
</dbReference>
<dbReference type="CDD" id="cd06225">
    <property type="entry name" value="HAMP"/>
    <property type="match status" value="1"/>
</dbReference>
<evidence type="ECO:0000259" key="12">
    <source>
        <dbReference type="PROSITE" id="PS50885"/>
    </source>
</evidence>
<evidence type="ECO:0000256" key="10">
    <source>
        <dbReference type="SAM" id="Phobius"/>
    </source>
</evidence>
<comment type="subcellular location">
    <subcellularLocation>
        <location evidence="1">Cell membrane</location>
        <topology evidence="1">Multi-pass membrane protein</topology>
    </subcellularLocation>
</comment>
<dbReference type="InterPro" id="IPR003660">
    <property type="entry name" value="HAMP_dom"/>
</dbReference>
<name>A0A5E7UW54_PSEFL</name>
<reference evidence="13 14" key="1">
    <citation type="submission" date="2019-09" db="EMBL/GenBank/DDBJ databases">
        <authorList>
            <person name="Chandra G."/>
            <person name="Truman W A."/>
        </authorList>
    </citation>
    <scope>NUCLEOTIDE SEQUENCE [LARGE SCALE GENOMIC DNA]</scope>
    <source>
        <strain evidence="13">PS928</strain>
    </source>
</reference>
<evidence type="ECO:0000256" key="6">
    <source>
        <dbReference type="ARBA" id="ARBA00023136"/>
    </source>
</evidence>
<comment type="similarity">
    <text evidence="8">Belongs to the methyl-accepting chemotaxis (MCP) protein family.</text>
</comment>
<evidence type="ECO:0000313" key="14">
    <source>
        <dbReference type="Proteomes" id="UP000381378"/>
    </source>
</evidence>
<keyword evidence="6 10" id="KW-0472">Membrane</keyword>
<dbReference type="GO" id="GO:0007165">
    <property type="term" value="P:signal transduction"/>
    <property type="evidence" value="ECO:0007669"/>
    <property type="project" value="UniProtKB-KW"/>
</dbReference>
<dbReference type="FunFam" id="1.10.287.950:FF:000001">
    <property type="entry name" value="Methyl-accepting chemotaxis sensory transducer"/>
    <property type="match status" value="1"/>
</dbReference>
<evidence type="ECO:0000256" key="2">
    <source>
        <dbReference type="ARBA" id="ARBA00022475"/>
    </source>
</evidence>
<gene>
    <name evidence="13" type="ORF">PS928_04271</name>
</gene>
<keyword evidence="7 9" id="KW-0807">Transducer</keyword>
<keyword evidence="2" id="KW-1003">Cell membrane</keyword>
<dbReference type="PROSITE" id="PS50111">
    <property type="entry name" value="CHEMOTAXIS_TRANSDUC_2"/>
    <property type="match status" value="1"/>
</dbReference>
<dbReference type="PANTHER" id="PTHR32089:SF112">
    <property type="entry name" value="LYSOZYME-LIKE PROTEIN-RELATED"/>
    <property type="match status" value="1"/>
</dbReference>
<proteinExistence type="inferred from homology"/>
<keyword evidence="3" id="KW-0488">Methylation</keyword>
<feature type="domain" description="Methyl-accepting transducer" evidence="11">
    <location>
        <begin position="295"/>
        <end position="531"/>
    </location>
</feature>
<dbReference type="SUPFAM" id="SSF58104">
    <property type="entry name" value="Methyl-accepting chemotaxis protein (MCP) signaling domain"/>
    <property type="match status" value="1"/>
</dbReference>
<dbReference type="AlphaFoldDB" id="A0A5E7UW54"/>
<dbReference type="Pfam" id="PF00672">
    <property type="entry name" value="HAMP"/>
    <property type="match status" value="1"/>
</dbReference>
<evidence type="ECO:0000256" key="8">
    <source>
        <dbReference type="ARBA" id="ARBA00029447"/>
    </source>
</evidence>
<evidence type="ECO:0008006" key="15">
    <source>
        <dbReference type="Google" id="ProtNLM"/>
    </source>
</evidence>
<dbReference type="PROSITE" id="PS50885">
    <property type="entry name" value="HAMP"/>
    <property type="match status" value="1"/>
</dbReference>
<evidence type="ECO:0000313" key="13">
    <source>
        <dbReference type="EMBL" id="VVQ15511.1"/>
    </source>
</evidence>
<evidence type="ECO:0000256" key="9">
    <source>
        <dbReference type="PROSITE-ProRule" id="PRU00284"/>
    </source>
</evidence>
<evidence type="ECO:0000256" key="5">
    <source>
        <dbReference type="ARBA" id="ARBA00022989"/>
    </source>
</evidence>
<dbReference type="Pfam" id="PF00015">
    <property type="entry name" value="MCPsignal"/>
    <property type="match status" value="1"/>
</dbReference>
<keyword evidence="4 10" id="KW-0812">Transmembrane</keyword>
<dbReference type="Proteomes" id="UP000381378">
    <property type="component" value="Unassembled WGS sequence"/>
</dbReference>
<keyword evidence="5 10" id="KW-1133">Transmembrane helix</keyword>
<dbReference type="Gene3D" id="1.10.287.950">
    <property type="entry name" value="Methyl-accepting chemotaxis protein"/>
    <property type="match status" value="1"/>
</dbReference>
<feature type="transmembrane region" description="Helical" evidence="10">
    <location>
        <begin position="216"/>
        <end position="240"/>
    </location>
</feature>